<dbReference type="Gene3D" id="3.30.530.20">
    <property type="match status" value="1"/>
</dbReference>
<dbReference type="InterPro" id="IPR011009">
    <property type="entry name" value="Kinase-like_dom_sf"/>
</dbReference>
<dbReference type="FunFam" id="3.30.200.20:FF:000315">
    <property type="entry name" value="Calcium-dependent protein kinase 3"/>
    <property type="match status" value="1"/>
</dbReference>
<dbReference type="FunFam" id="1.10.510.10:FF:000571">
    <property type="entry name" value="Maternal embryonic leucine zipper kinase"/>
    <property type="match status" value="1"/>
</dbReference>
<evidence type="ECO:0000256" key="2">
    <source>
        <dbReference type="ARBA" id="ARBA00012513"/>
    </source>
</evidence>
<dbReference type="Gene3D" id="3.30.200.20">
    <property type="entry name" value="Phosphorylase Kinase, domain 1"/>
    <property type="match status" value="2"/>
</dbReference>
<evidence type="ECO:0000256" key="11">
    <source>
        <dbReference type="ARBA" id="ARBA00022842"/>
    </source>
</evidence>
<comment type="caution">
    <text evidence="22">The sequence shown here is derived from an EMBL/GenBank/DDBJ whole genome shotgun (WGS) entry which is preliminary data.</text>
</comment>
<evidence type="ECO:0000256" key="13">
    <source>
        <dbReference type="ARBA" id="ARBA00023211"/>
    </source>
</evidence>
<dbReference type="CDD" id="cd07037">
    <property type="entry name" value="TPP_PYR_MenD"/>
    <property type="match status" value="1"/>
</dbReference>
<dbReference type="InterPro" id="IPR018247">
    <property type="entry name" value="EF_Hand_1_Ca_BS"/>
</dbReference>
<dbReference type="Pfam" id="PF13499">
    <property type="entry name" value="EF-hand_7"/>
    <property type="match status" value="2"/>
</dbReference>
<dbReference type="SUPFAM" id="SSF55961">
    <property type="entry name" value="Bet v1-like"/>
    <property type="match status" value="1"/>
</dbReference>
<dbReference type="InterPro" id="IPR011992">
    <property type="entry name" value="EF-hand-dom_pair"/>
</dbReference>
<comment type="catalytic activity">
    <reaction evidence="16">
        <text>L-threonyl-[protein] + ATP = O-phospho-L-threonyl-[protein] + ADP + H(+)</text>
        <dbReference type="Rhea" id="RHEA:46608"/>
        <dbReference type="Rhea" id="RHEA-COMP:11060"/>
        <dbReference type="Rhea" id="RHEA-COMP:11605"/>
        <dbReference type="ChEBI" id="CHEBI:15378"/>
        <dbReference type="ChEBI" id="CHEBI:30013"/>
        <dbReference type="ChEBI" id="CHEBI:30616"/>
        <dbReference type="ChEBI" id="CHEBI:61977"/>
        <dbReference type="ChEBI" id="CHEBI:456216"/>
        <dbReference type="EC" id="2.7.11.1"/>
    </reaction>
</comment>
<dbReference type="InterPro" id="IPR005801">
    <property type="entry name" value="ADC_synthase"/>
</dbReference>
<dbReference type="Gene3D" id="3.30.390.10">
    <property type="entry name" value="Enolase-like, N-terminal domain"/>
    <property type="match status" value="1"/>
</dbReference>
<dbReference type="OrthoDB" id="8119704at2759"/>
<dbReference type="InterPro" id="IPR008271">
    <property type="entry name" value="Ser/Thr_kinase_AS"/>
</dbReference>
<comment type="catalytic activity">
    <reaction evidence="17">
        <text>L-seryl-[protein] + ATP = O-phospho-L-seryl-[protein] + ADP + H(+)</text>
        <dbReference type="Rhea" id="RHEA:17989"/>
        <dbReference type="Rhea" id="RHEA-COMP:9863"/>
        <dbReference type="Rhea" id="RHEA-COMP:11604"/>
        <dbReference type="ChEBI" id="CHEBI:15378"/>
        <dbReference type="ChEBI" id="CHEBI:29999"/>
        <dbReference type="ChEBI" id="CHEBI:30616"/>
        <dbReference type="ChEBI" id="CHEBI:83421"/>
        <dbReference type="ChEBI" id="CHEBI:456216"/>
        <dbReference type="EC" id="2.7.11.1"/>
    </reaction>
</comment>
<feature type="region of interest" description="Disordered" evidence="19">
    <location>
        <begin position="1390"/>
        <end position="1409"/>
    </location>
</feature>
<reference evidence="22" key="1">
    <citation type="submission" date="2020-06" db="EMBL/GenBank/DDBJ databases">
        <authorList>
            <consortium name="Plant Systems Biology data submission"/>
        </authorList>
    </citation>
    <scope>NUCLEOTIDE SEQUENCE</scope>
    <source>
        <strain evidence="22">D6</strain>
    </source>
</reference>
<evidence type="ECO:0000256" key="19">
    <source>
        <dbReference type="SAM" id="MobiDB-lite"/>
    </source>
</evidence>
<feature type="domain" description="EF-hand" evidence="21">
    <location>
        <begin position="1201"/>
        <end position="1236"/>
    </location>
</feature>
<evidence type="ECO:0000256" key="5">
    <source>
        <dbReference type="ARBA" id="ARBA00022723"/>
    </source>
</evidence>
<dbReference type="GO" id="GO:0004674">
    <property type="term" value="F:protein serine/threonine kinase activity"/>
    <property type="evidence" value="ECO:0007669"/>
    <property type="project" value="UniProtKB-KW"/>
</dbReference>
<comment type="cofactor">
    <cofactor evidence="1">
        <name>Mg(2+)</name>
        <dbReference type="ChEBI" id="CHEBI:18420"/>
    </cofactor>
</comment>
<keyword evidence="23" id="KW-1185">Reference proteome</keyword>
<dbReference type="InterPro" id="IPR041338">
    <property type="entry name" value="OSBS_N"/>
</dbReference>
<feature type="domain" description="EF-hand" evidence="21">
    <location>
        <begin position="1164"/>
        <end position="1199"/>
    </location>
</feature>
<evidence type="ECO:0000256" key="12">
    <source>
        <dbReference type="ARBA" id="ARBA00023052"/>
    </source>
</evidence>
<dbReference type="GO" id="GO:0070204">
    <property type="term" value="F:2-succinyl-5-enolpyruvyl-6-hydroxy-3-cyclohexene-1-carboxylic-acid synthase activity"/>
    <property type="evidence" value="ECO:0007669"/>
    <property type="project" value="InterPro"/>
</dbReference>
<organism evidence="22 23">
    <name type="scientific">Seminavis robusta</name>
    <dbReference type="NCBI Taxonomy" id="568900"/>
    <lineage>
        <taxon>Eukaryota</taxon>
        <taxon>Sar</taxon>
        <taxon>Stramenopiles</taxon>
        <taxon>Ochrophyta</taxon>
        <taxon>Bacillariophyta</taxon>
        <taxon>Bacillariophyceae</taxon>
        <taxon>Bacillariophycidae</taxon>
        <taxon>Naviculales</taxon>
        <taxon>Naviculaceae</taxon>
        <taxon>Seminavis</taxon>
    </lineage>
</organism>
<evidence type="ECO:0000256" key="6">
    <source>
        <dbReference type="ARBA" id="ARBA00022737"/>
    </source>
</evidence>
<dbReference type="Pfam" id="PF13378">
    <property type="entry name" value="MR_MLE_C"/>
    <property type="match status" value="1"/>
</dbReference>
<evidence type="ECO:0000256" key="17">
    <source>
        <dbReference type="ARBA" id="ARBA00048679"/>
    </source>
</evidence>
<feature type="region of interest" description="Disordered" evidence="19">
    <location>
        <begin position="187"/>
        <end position="213"/>
    </location>
</feature>
<dbReference type="PANTHER" id="PTHR42916">
    <property type="entry name" value="2-SUCCINYL-5-ENOLPYRUVYL-6-HYDROXY-3-CYCLOHEXENE-1-CARBOXYLATE SYNTHASE"/>
    <property type="match status" value="1"/>
</dbReference>
<feature type="domain" description="Protein kinase" evidence="20">
    <location>
        <begin position="855"/>
        <end position="1113"/>
    </location>
</feature>
<feature type="compositionally biased region" description="Low complexity" evidence="19">
    <location>
        <begin position="549"/>
        <end position="570"/>
    </location>
</feature>
<dbReference type="NCBIfam" id="TIGR00173">
    <property type="entry name" value="menD"/>
    <property type="match status" value="1"/>
</dbReference>
<keyword evidence="11" id="KW-0460">Magnesium</keyword>
<keyword evidence="13" id="KW-0464">Manganese</keyword>
<evidence type="ECO:0000313" key="22">
    <source>
        <dbReference type="EMBL" id="CAB9514247.1"/>
    </source>
</evidence>
<evidence type="ECO:0000256" key="18">
    <source>
        <dbReference type="SAM" id="Coils"/>
    </source>
</evidence>
<dbReference type="SUPFAM" id="SSF51604">
    <property type="entry name" value="Enolase C-terminal domain-like"/>
    <property type="match status" value="1"/>
</dbReference>
<dbReference type="InterPro" id="IPR036849">
    <property type="entry name" value="Enolase-like_C_sf"/>
</dbReference>
<dbReference type="HAMAP" id="MF_01659">
    <property type="entry name" value="MenD"/>
    <property type="match status" value="1"/>
</dbReference>
<comment type="similarity">
    <text evidence="15">Belongs to the protein kinase superfamily. Ser/Thr protein kinase family. CDPK subfamily.</text>
</comment>
<feature type="region of interest" description="Disordered" evidence="19">
    <location>
        <begin position="491"/>
        <end position="525"/>
    </location>
</feature>
<feature type="region of interest" description="Disordered" evidence="19">
    <location>
        <begin position="772"/>
        <end position="822"/>
    </location>
</feature>
<dbReference type="Gene3D" id="3.40.50.1820">
    <property type="entry name" value="alpha/beta hydrolase"/>
    <property type="match status" value="1"/>
</dbReference>
<dbReference type="InterPro" id="IPR000719">
    <property type="entry name" value="Prot_kinase_dom"/>
</dbReference>
<dbReference type="SUPFAM" id="SSF47473">
    <property type="entry name" value="EF-hand"/>
    <property type="match status" value="2"/>
</dbReference>
<feature type="region of interest" description="Disordered" evidence="19">
    <location>
        <begin position="3045"/>
        <end position="3067"/>
    </location>
</feature>
<dbReference type="EC" id="2.7.11.1" evidence="2"/>
<feature type="compositionally biased region" description="Basic and acidic residues" evidence="19">
    <location>
        <begin position="36"/>
        <end position="53"/>
    </location>
</feature>
<dbReference type="Gene3D" id="1.10.510.10">
    <property type="entry name" value="Transferase(Phosphotransferase) domain 1"/>
    <property type="match status" value="2"/>
</dbReference>
<keyword evidence="14" id="KW-0456">Lyase</keyword>
<dbReference type="GO" id="GO:0016829">
    <property type="term" value="F:lyase activity"/>
    <property type="evidence" value="ECO:0007669"/>
    <property type="project" value="UniProtKB-KW"/>
</dbReference>
<dbReference type="CDD" id="cd02009">
    <property type="entry name" value="TPP_SHCHC_synthase"/>
    <property type="match status" value="1"/>
</dbReference>
<keyword evidence="8 22" id="KW-0418">Kinase</keyword>
<dbReference type="Gene3D" id="3.40.50.970">
    <property type="match status" value="2"/>
</dbReference>
<keyword evidence="7" id="KW-0547">Nucleotide-binding</keyword>
<dbReference type="Gene3D" id="3.20.20.120">
    <property type="entry name" value="Enolase-like C-terminal domain"/>
    <property type="match status" value="1"/>
</dbReference>
<feature type="domain" description="EF-hand" evidence="21">
    <location>
        <begin position="1237"/>
        <end position="1272"/>
    </location>
</feature>
<feature type="domain" description="EF-hand" evidence="21">
    <location>
        <begin position="690"/>
        <end position="725"/>
    </location>
</feature>
<dbReference type="InterPro" id="IPR004433">
    <property type="entry name" value="MenaQ_synth_MenD"/>
</dbReference>
<dbReference type="Pfam" id="PF02776">
    <property type="entry name" value="TPP_enzyme_N"/>
    <property type="match status" value="1"/>
</dbReference>
<dbReference type="GO" id="GO:0030976">
    <property type="term" value="F:thiamine pyrophosphate binding"/>
    <property type="evidence" value="ECO:0007669"/>
    <property type="project" value="InterPro"/>
</dbReference>
<evidence type="ECO:0000256" key="7">
    <source>
        <dbReference type="ARBA" id="ARBA00022741"/>
    </source>
</evidence>
<evidence type="ECO:0000256" key="8">
    <source>
        <dbReference type="ARBA" id="ARBA00022777"/>
    </source>
</evidence>
<feature type="compositionally biased region" description="Polar residues" evidence="19">
    <location>
        <begin position="773"/>
        <end position="814"/>
    </location>
</feature>
<keyword evidence="4" id="KW-0808">Transferase</keyword>
<dbReference type="PROSITE" id="PS00018">
    <property type="entry name" value="EF_HAND_1"/>
    <property type="match status" value="2"/>
</dbReference>
<keyword evidence="9" id="KW-0106">Calcium</keyword>
<feature type="domain" description="Protein kinase" evidence="20">
    <location>
        <begin position="146"/>
        <end position="480"/>
    </location>
</feature>
<dbReference type="Pfam" id="PF00069">
    <property type="entry name" value="Pkinase"/>
    <property type="match status" value="2"/>
</dbReference>
<feature type="domain" description="EF-hand" evidence="21">
    <location>
        <begin position="1276"/>
        <end position="1311"/>
    </location>
</feature>
<evidence type="ECO:0000256" key="15">
    <source>
        <dbReference type="ARBA" id="ARBA00024334"/>
    </source>
</evidence>
<proteinExistence type="inferred from homology"/>
<evidence type="ECO:0000256" key="1">
    <source>
        <dbReference type="ARBA" id="ARBA00001946"/>
    </source>
</evidence>
<dbReference type="SMART" id="SM00220">
    <property type="entry name" value="S_TKc"/>
    <property type="match status" value="2"/>
</dbReference>
<protein>
    <recommendedName>
        <fullName evidence="2">non-specific serine/threonine protein kinase</fullName>
        <ecNumber evidence="2">2.7.11.1</ecNumber>
    </recommendedName>
</protein>
<dbReference type="PROSITE" id="PS00108">
    <property type="entry name" value="PROTEIN_KINASE_ST"/>
    <property type="match status" value="1"/>
</dbReference>
<dbReference type="InterPro" id="IPR029017">
    <property type="entry name" value="Enolase-like_N"/>
</dbReference>
<sequence>MVRKKLFVEEQEEGEKDLKTSEGTQGEGAMAVSTGRDQHVQDQHSKDEHDRMTLRNIRNNRNSKNSSVTSSISTNASATSTSTTTSKPHGLFQRSSSERSSSVNKGGPPMPLRRAFLHRSSTSAPTIPMGWWHATPDCDLWNERYQMAAYLCSVGRFGKLYTCFQESTGDELTVKVVRKSRWNSSTTATTAVTSTTRTTSKASSNISLDQPRKPHRASHYLNQVHPHRHHLQEFSLLKSFSHPNILRLRDDIIMEDSRFYYIVTEFYNPNTQSLQAFLQTQLATGATTTEAQVASMLYQMMSCINYIHQRHVVHCNLKLDTFIVTKVAQQQPPSDQPQQYKVQLTDFANAVVLADLTDDHTSAVLSRLRLMEPRGAIRYMAPEVVAIDKSYGPKCDVWSLGIIAHVLLTNQFPLDGSTFAEVKERVLSIQSQDHWLLQAFCTWPAWQACSNEGKHFVDRLLAPLELERPTPEQALQHPWLQPYWAFSSERTASSTASTESTDSNTLDRTNIRSEHDMIEEDDSDVMMGGPPLLRLQTTSDSIDSLRQQLTSGSSGLTSGSSGFFSASGTSQPPLHVIQEMTHQSDNNNKQKERLQQRAAIDAFVQAHTQIRNEWNRTQAVLLETHNLSLLEDTSLSRDDVRAAYRVLFHHSIDLSDDDLDRVFGEFDAAATGSLQGLDFFVAVLNEKELLFTHALQEAFEVFDTNHSGLVTCSDLMDGLQAYIAAANTTTRTQVVQDLLAQVESDAQEYEKNVVAVEELVAMILETAIPKSGRPSTVTNNAATSPLSLQSSSENNINFESTPPQQVIQPSPSGESSLSTDSRLSRRRSSLMDRLSLKFSAKHFIAQRPGRLSHHYELLEFVNEGGCGAVWFCRHKETGAERAVKLVRKAQKDVEYNRRILDEFTILRELDHPNILKQFELFEDPNFFYIVMDAAHGGDLCDELDEFGAFVEHAAALLMKQLLSCINYLHSLDIVHCDLKPENLLLEANKELSQIKVIDFGFAANIKKAPNQRLTRRWGTIHYSAPEVFAGNYGKKADMWSAGVISFLLLSDEFPFHGEGKQEIMAMVLSGKFSLDGPHWAHVSEMAKDFVAKLLTVDEDKRLSAEEALQHPWIRSATQQTVAAMKPGDHDAMTKALSNLVKFSANSKLKQASLSLISSQLLEKKEKEAIDAVFRRLDVTCNGRLSRTEIRLALKNFLGTDLSDQAVDDVFERVDVASTGYIEYSEFVVAAMNEDDFLKSGKYKRAFDVWDVNKTGFITMDNLKVALSNFLTGDEATDAAIVSKIINEVDADHDGLISFDEFVADMTSKNADTSKSRQQASKATRKTGFLNFATSVLFIGMLLLTMVDSFSLGPSGNTARRYRKWQTREIKRIWSPTPKSLERYSNMATSVQLENGSESSSRSADQSGICHSQQTLNPDQIFFPRMASLFEASERDRESPLLTGVPLFEALNRLEKALQVLANANRGELQSILGDLAAFGTEESVGTQTLRIEQTVSHSVDPLGWLYAQNKRQLYLEPGQKDPLFYIQSTVEAAVFGTAWTWVEPTKGRPEFWATVNSLPKDSYLYGGERFDVESLDEDRVDWKDFGATWWVLPAVELREEPMEQVIRTTDAPANKRKQTTLAVHLAVDGGASSDPATAWQDAARRSLQILKRLNDAVMDNQVPATTLPPVIMRESCYNGTDGQELYEQGVTAALEEFGKSESGLKKVVLARRMDLLFQSQLSALDILRKWKYNDIHEGGNLFYIRPLGSEEFFGCTPERLFTIQKNSNVVLTEALAGTRPRGTTQAADDELLRDLFGSTKDRSENSITADFIRSVFAELAKFGWVRETDVMLPQRSSLDNGDSSVDRANPVNQTTAGMTAASGTGYFVRRLRHLQHICQRFSARLAETSDFDNTGASVLVNVVQHLLANLHPTPAVNGFPSAPAMAFIREKETVGFDRGFYSGPVGYMGRNAADILVAIRSGLASPTKSISSPDGMYAGNGDLTGYGPTTKISAYAGAGLVPGSTVQGEWAETSYKLGVVSSLFPQSPITLQSAPTPNVAWASAFVEELIRNGITQFYVCPGSRSTPLVVAISRAARSNVGVVNAVSVHDERGAGFRAIGYARGANRPAAIITSSGTAIANLYPAVVEAGMDGVPMVILTADRPYENRDTGANQAIDQVKAYSASYVRWFRDILPPHDDVPVSVALADAGHAVEISKSQRGPVHVNIQFRENLAPDVGPLRNDNRVDSVTKFNGVRFTDVPGFARWSTSGDRWLTSYAMSSGNYGGMGTSHAAVVDLARLIMESERGIIVIGNIRRPTDEDSMDSVEAMYDNISTFAETIGFPIVAGAQNAHLRFSSSAVIPFAEHILKNPKVAQNIKPDLIIQIGAPLVSAEVPSMISNALRTGGSSACHVLIHPHHGTERADPSFTVSRKISAEISPFLKVLSNHLDKSELSKRGCGSKLAPLVLLGRKLQREMPKIINEASRSVSKDDLDSSLTEPQVVLALSMMMSNSIIDQSLFLSNSMPIRDAEFFLYPTGTTDNASDRGVLSVGSNRGASGIDGIIASATGFAESTGVATTLLIGDLSALHDLNSLHALSSGTTSAKKPLTILLVNNDGGGIFSFLPIAKHGADVSFNDFFGTPTSSFSFEDGADAFGLPSQQASRLDSFCRAYAEAIRSDQSSLIEARVVGREKNVAVHRRITQKVNAFVASFLVEDGTEESGEPMPVKYYSRPEEHTNGASPSDEEVNGEDRKTLVLIHGWMGDKTEWDDVGEALRDKLDGWDILAVDLPGHGASARLYSSDTQAVRSALNIDFNEVDERLSVDEMAKSVIMSLSKDFGVTRIDALAGYSLGGRVALAMKRLCSLAAGATPSLVKENTKLVLLSAFPGQLPQPDGELASITPKEDMLRLSNDERLAGQLAATWNRGCLGASSGSNLLWSDFLKKWYSMPMWGDLYTSGKSFELMAAKRLRTLSYRGVDLAEVLRKSSPPRHSKEDWRGVQPESTLYVAGGRDTKYTELGQRWSHLGISFVEVPDAGHALLVEASETVATSLRNFILSEDILKNEPPRKSRLPPLFGRRGRKDGAESRQLQNQVVESTFQAPMANLTEAVSSLEYDPFVINTVDENRKQRGVLGIGWGDKAKRSSQMTNRSGFILQIVGSDGSKVGVGEVSPLPGLHKETLAEAETQLGKLKHYLENEDGTKTQFEVASVLAMDGELKPFIDELARDAGVTQLTSSVRAGLEMALLSLASQVVQNPVHQALVSFAPEHSRASTLNAMLPVNGLITRGSAYTSALQEKARRMFPSLKVKVGHQGAVDDAASLAQTLKQSQEYRGPTSGTIRADANRAWTEETAMEFVTALQSTDARALGRLEFVEEPLQRQDTHGWSLENQVSALEQWYMQTGIPWALDESFDDLAQQHSYRISSMKEEIVKSFGKGNRGCAAFVLKPSLLGLELTLQIARLARNELGIGVTISSSFDSGIGLAYAAILGAVSDATGDAKRFSHGVGTFAMLDGDTLRPSFASYVNENGFLNVLSLSRALNGLGLDELRDSFVFFELPAEDSPTLFSSPSIPEPNQVTTPQGADDYEASTATSSSGREVKLVASLPLPFSAEIGCARFTDFPQQSRWSPWVQSVRYLDDGRETEWTLNVRGVQFTWRAISKPLQPPLKGIEWESVSGLKNRGLVEFSETGDTAIMRVRMSIMLPRILATIFQSTSVFVEDFLEDKLLKWSLEMFRDVVKGDIALERGDVELGDALFGSVEGKATAIQAALSLSLPNLDENEECSTDETNRNKA</sequence>
<dbReference type="SUPFAM" id="SSF56112">
    <property type="entry name" value="Protein kinase-like (PK-like)"/>
    <property type="match status" value="2"/>
</dbReference>
<evidence type="ECO:0000256" key="10">
    <source>
        <dbReference type="ARBA" id="ARBA00022840"/>
    </source>
</evidence>
<evidence type="ECO:0000313" key="23">
    <source>
        <dbReference type="Proteomes" id="UP001153069"/>
    </source>
</evidence>
<dbReference type="SUPFAM" id="SSF54826">
    <property type="entry name" value="Enolase N-terminal domain-like"/>
    <property type="match status" value="1"/>
</dbReference>
<feature type="region of interest" description="Disordered" evidence="19">
    <location>
        <begin position="1"/>
        <end position="113"/>
    </location>
</feature>
<feature type="compositionally biased region" description="Polar residues" evidence="19">
    <location>
        <begin position="3542"/>
        <end position="3558"/>
    </location>
</feature>
<dbReference type="CDD" id="cd05117">
    <property type="entry name" value="STKc_CAMK"/>
    <property type="match status" value="1"/>
</dbReference>
<dbReference type="Pfam" id="PF21508">
    <property type="entry name" value="MenC_N"/>
    <property type="match status" value="1"/>
</dbReference>
<dbReference type="PROSITE" id="PS50222">
    <property type="entry name" value="EF_HAND_2"/>
    <property type="match status" value="5"/>
</dbReference>
<dbReference type="InterPro" id="IPR015890">
    <property type="entry name" value="Chorismate_C"/>
</dbReference>
<dbReference type="CDD" id="cd00051">
    <property type="entry name" value="EFh"/>
    <property type="match status" value="1"/>
</dbReference>
<evidence type="ECO:0000256" key="9">
    <source>
        <dbReference type="ARBA" id="ARBA00022837"/>
    </source>
</evidence>
<dbReference type="InterPro" id="IPR012001">
    <property type="entry name" value="Thiamin_PyroP_enz_TPP-bd_dom"/>
</dbReference>
<gene>
    <name evidence="22" type="ORF">SEMRO_641_G180060.1</name>
</gene>
<dbReference type="PANTHER" id="PTHR42916:SF1">
    <property type="entry name" value="PROTEIN PHYLLO, CHLOROPLASTIC"/>
    <property type="match status" value="1"/>
</dbReference>
<dbReference type="Gene3D" id="3.60.120.10">
    <property type="entry name" value="Anthranilate synthase"/>
    <property type="match status" value="2"/>
</dbReference>
<feature type="region of interest" description="Disordered" evidence="19">
    <location>
        <begin position="3542"/>
        <end position="3566"/>
    </location>
</feature>
<evidence type="ECO:0000259" key="21">
    <source>
        <dbReference type="PROSITE" id="PS50222"/>
    </source>
</evidence>
<keyword evidence="18" id="KW-0175">Coiled coil</keyword>
<dbReference type="Gene3D" id="3.40.50.1220">
    <property type="entry name" value="TPP-binding domain"/>
    <property type="match status" value="1"/>
</dbReference>
<dbReference type="GO" id="GO:0005509">
    <property type="term" value="F:calcium ion binding"/>
    <property type="evidence" value="ECO:0007669"/>
    <property type="project" value="InterPro"/>
</dbReference>
<name>A0A9N8E498_9STRA</name>
<feature type="region of interest" description="Disordered" evidence="19">
    <location>
        <begin position="546"/>
        <end position="571"/>
    </location>
</feature>
<keyword evidence="6" id="KW-0677">Repeat</keyword>
<feature type="compositionally biased region" description="Low complexity" evidence="19">
    <location>
        <begin position="491"/>
        <end position="504"/>
    </location>
</feature>
<dbReference type="EMBL" id="CAICTM010000640">
    <property type="protein sequence ID" value="CAB9514247.1"/>
    <property type="molecule type" value="Genomic_DNA"/>
</dbReference>
<dbReference type="PROSITE" id="PS50011">
    <property type="entry name" value="PROTEIN_KINASE_DOM"/>
    <property type="match status" value="2"/>
</dbReference>
<dbReference type="InterPro" id="IPR000073">
    <property type="entry name" value="AB_hydrolase_1"/>
</dbReference>
<keyword evidence="5" id="KW-0479">Metal-binding</keyword>
<dbReference type="GO" id="GO:0005524">
    <property type="term" value="F:ATP binding"/>
    <property type="evidence" value="ECO:0007669"/>
    <property type="project" value="UniProtKB-KW"/>
</dbReference>
<dbReference type="InterPro" id="IPR029061">
    <property type="entry name" value="THDP-binding"/>
</dbReference>
<keyword evidence="10" id="KW-0067">ATP-binding</keyword>
<evidence type="ECO:0000256" key="3">
    <source>
        <dbReference type="ARBA" id="ARBA00022527"/>
    </source>
</evidence>
<dbReference type="InterPro" id="IPR029065">
    <property type="entry name" value="Enolase_C-like"/>
</dbReference>
<dbReference type="GO" id="GO:0009234">
    <property type="term" value="P:menaquinone biosynthetic process"/>
    <property type="evidence" value="ECO:0007669"/>
    <property type="project" value="InterPro"/>
</dbReference>
<evidence type="ECO:0000256" key="4">
    <source>
        <dbReference type="ARBA" id="ARBA00022679"/>
    </source>
</evidence>
<dbReference type="SUPFAM" id="SSF53474">
    <property type="entry name" value="alpha/beta-Hydrolases"/>
    <property type="match status" value="1"/>
</dbReference>
<dbReference type="SUPFAM" id="SSF52518">
    <property type="entry name" value="Thiamin diphosphate-binding fold (THDP-binding)"/>
    <property type="match status" value="2"/>
</dbReference>
<dbReference type="Proteomes" id="UP001153069">
    <property type="component" value="Unassembled WGS sequence"/>
</dbReference>
<feature type="compositionally biased region" description="Low complexity" evidence="19">
    <location>
        <begin position="187"/>
        <end position="204"/>
    </location>
</feature>
<dbReference type="Pfam" id="PF00425">
    <property type="entry name" value="Chorismate_bind"/>
    <property type="match status" value="2"/>
</dbReference>
<evidence type="ECO:0000256" key="16">
    <source>
        <dbReference type="ARBA" id="ARBA00047899"/>
    </source>
</evidence>
<keyword evidence="12" id="KW-0786">Thiamine pyrophosphate</keyword>
<evidence type="ECO:0000256" key="14">
    <source>
        <dbReference type="ARBA" id="ARBA00023239"/>
    </source>
</evidence>
<dbReference type="Pfam" id="PF12697">
    <property type="entry name" value="Abhydrolase_6"/>
    <property type="match status" value="1"/>
</dbReference>
<dbReference type="SMART" id="SM00054">
    <property type="entry name" value="EFh"/>
    <property type="match status" value="5"/>
</dbReference>
<dbReference type="SUPFAM" id="SSF56322">
    <property type="entry name" value="ADC synthase"/>
    <property type="match status" value="2"/>
</dbReference>
<keyword evidence="3" id="KW-0723">Serine/threonine-protein kinase</keyword>
<dbReference type="InterPro" id="IPR002048">
    <property type="entry name" value="EF_hand_dom"/>
</dbReference>
<feature type="region of interest" description="Disordered" evidence="19">
    <location>
        <begin position="2699"/>
        <end position="2728"/>
    </location>
</feature>
<dbReference type="InterPro" id="IPR023393">
    <property type="entry name" value="START-like_dom_sf"/>
</dbReference>
<evidence type="ECO:0000259" key="20">
    <source>
        <dbReference type="PROSITE" id="PS50011"/>
    </source>
</evidence>
<feature type="compositionally biased region" description="Low complexity" evidence="19">
    <location>
        <begin position="56"/>
        <end position="87"/>
    </location>
</feature>
<accession>A0A9N8E498</accession>
<dbReference type="InterPro" id="IPR029058">
    <property type="entry name" value="AB_hydrolase_fold"/>
</dbReference>
<dbReference type="Gene3D" id="1.10.238.10">
    <property type="entry name" value="EF-hand"/>
    <property type="match status" value="3"/>
</dbReference>
<feature type="coiled-coil region" evidence="18">
    <location>
        <begin position="732"/>
        <end position="759"/>
    </location>
</feature>